<evidence type="ECO:0000313" key="2">
    <source>
        <dbReference type="EMBL" id="DAA02578.1"/>
    </source>
</evidence>
<sequence>MQKVRKLDRGPPTQTDPDPSPNVKTSLVLWPEWKCQGCQGCLCAVSGRSINLMPGQRHDKPSSGYSSVLRSPLSSPGRADLAVDKAELLKALCTLSRRTTHKPKRPPAANKANSSHNYGKLWQLKQWNNGLLGAPTEHKANLVNNKNKNNNGAHGV</sequence>
<feature type="region of interest" description="Disordered" evidence="1">
    <location>
        <begin position="1"/>
        <end position="24"/>
    </location>
</feature>
<name>Q6IG86_DROME</name>
<reference evidence="2" key="1">
    <citation type="journal article" date="2003" name="Genome Biol.">
        <title>An integrated gene annotation and transcriptional profiling approach towards the full gene content of the Drosophila genome.</title>
        <authorList>
            <person name="Hild M."/>
            <person name="Beckmann B."/>
            <person name="Haas S.A."/>
            <person name="Koch B."/>
            <person name="Solovyev V."/>
            <person name="Busold C."/>
            <person name="Fellenberg K."/>
            <person name="Boutros M."/>
            <person name="Vingron M."/>
            <person name="Sauer F."/>
            <person name="Hoheisel J.D."/>
            <person name="Paro R."/>
        </authorList>
    </citation>
    <scope>NUCLEOTIDE SEQUENCE</scope>
</reference>
<accession>Q6IG86</accession>
<feature type="compositionally biased region" description="Polar residues" evidence="1">
    <location>
        <begin position="63"/>
        <end position="74"/>
    </location>
</feature>
<dbReference type="AlphaFoldDB" id="Q6IG86"/>
<protein>
    <submittedName>
        <fullName evidence="2">HDC07043</fullName>
    </submittedName>
</protein>
<feature type="compositionally biased region" description="Polar residues" evidence="1">
    <location>
        <begin position="12"/>
        <end position="24"/>
    </location>
</feature>
<gene>
    <name evidence="2" type="ORF">HDC07043</name>
</gene>
<feature type="region of interest" description="Disordered" evidence="1">
    <location>
        <begin position="54"/>
        <end position="77"/>
    </location>
</feature>
<organism evidence="2">
    <name type="scientific">Drosophila melanogaster</name>
    <name type="common">Fruit fly</name>
    <dbReference type="NCBI Taxonomy" id="7227"/>
    <lineage>
        <taxon>Eukaryota</taxon>
        <taxon>Metazoa</taxon>
        <taxon>Ecdysozoa</taxon>
        <taxon>Arthropoda</taxon>
        <taxon>Hexapoda</taxon>
        <taxon>Insecta</taxon>
        <taxon>Pterygota</taxon>
        <taxon>Neoptera</taxon>
        <taxon>Endopterygota</taxon>
        <taxon>Diptera</taxon>
        <taxon>Brachycera</taxon>
        <taxon>Muscomorpha</taxon>
        <taxon>Ephydroidea</taxon>
        <taxon>Drosophilidae</taxon>
        <taxon>Drosophila</taxon>
        <taxon>Sophophora</taxon>
    </lineage>
</organism>
<evidence type="ECO:0000256" key="1">
    <source>
        <dbReference type="SAM" id="MobiDB-lite"/>
    </source>
</evidence>
<dbReference type="EMBL" id="BK003880">
    <property type="protein sequence ID" value="DAA02578.1"/>
    <property type="molecule type" value="Genomic_DNA"/>
</dbReference>
<proteinExistence type="predicted"/>